<sequence>MPDIYAANRYAPIALRTMASNRISPYSTLENLNTQDRQAAY</sequence>
<protein>
    <submittedName>
        <fullName evidence="1">Uncharacterized protein</fullName>
    </submittedName>
</protein>
<evidence type="ECO:0000313" key="1">
    <source>
        <dbReference type="EMBL" id="DAE31515.1"/>
    </source>
</evidence>
<proteinExistence type="predicted"/>
<reference evidence="1" key="1">
    <citation type="journal article" date="2021" name="Proc. Natl. Acad. Sci. U.S.A.">
        <title>A Catalog of Tens of Thousands of Viruses from Human Metagenomes Reveals Hidden Associations with Chronic Diseases.</title>
        <authorList>
            <person name="Tisza M.J."/>
            <person name="Buck C.B."/>
        </authorList>
    </citation>
    <scope>NUCLEOTIDE SEQUENCE</scope>
    <source>
        <strain evidence="1">CtBM815</strain>
    </source>
</reference>
<accession>A0A8S5RK06</accession>
<name>A0A8S5RK06_9VIRU</name>
<organism evidence="1">
    <name type="scientific">virus sp. ctBM815</name>
    <dbReference type="NCBI Taxonomy" id="2825806"/>
    <lineage>
        <taxon>Viruses</taxon>
    </lineage>
</organism>
<dbReference type="EMBL" id="BK059109">
    <property type="protein sequence ID" value="DAE31515.1"/>
    <property type="molecule type" value="Genomic_DNA"/>
</dbReference>